<dbReference type="Gene3D" id="3.30.1010.10">
    <property type="entry name" value="Phosphatidylinositol 3-kinase Catalytic Subunit, Chain A, domain 4"/>
    <property type="match status" value="1"/>
</dbReference>
<dbReference type="GO" id="GO:0048015">
    <property type="term" value="P:phosphatidylinositol-mediated signaling"/>
    <property type="evidence" value="ECO:0007669"/>
    <property type="project" value="TreeGrafter"/>
</dbReference>
<protein>
    <recommendedName>
        <fullName evidence="2">1-phosphatidylinositol 4-kinase</fullName>
        <ecNumber evidence="2">2.7.1.67</ecNumber>
    </recommendedName>
</protein>
<dbReference type="PROSITE" id="PS50290">
    <property type="entry name" value="PI3_4_KINASE_3"/>
    <property type="match status" value="1"/>
</dbReference>
<dbReference type="InterPro" id="IPR057754">
    <property type="entry name" value="PI4-kinase_beta/PIK1_cat"/>
</dbReference>
<accession>A0AAD7UEG8</accession>
<dbReference type="PROSITE" id="PS00916">
    <property type="entry name" value="PI3_4_KINASE_2"/>
    <property type="match status" value="1"/>
</dbReference>
<reference evidence="7" key="1">
    <citation type="submission" date="2023-01" db="EMBL/GenBank/DDBJ databases">
        <title>Metagenome sequencing of chrysophaentin producing Chrysophaeum taylorii.</title>
        <authorList>
            <person name="Davison J."/>
            <person name="Bewley C."/>
        </authorList>
    </citation>
    <scope>NUCLEOTIDE SEQUENCE</scope>
    <source>
        <strain evidence="7">NIES-1699</strain>
    </source>
</reference>
<feature type="domain" description="PI3K/PI4K catalytic" evidence="6">
    <location>
        <begin position="1179"/>
        <end position="1453"/>
    </location>
</feature>
<dbReference type="SUPFAM" id="SSF56112">
    <property type="entry name" value="Protein kinase-like (PK-like)"/>
    <property type="match status" value="1"/>
</dbReference>
<dbReference type="EC" id="2.7.1.67" evidence="2"/>
<dbReference type="PROSITE" id="PS00915">
    <property type="entry name" value="PI3_4_KINASE_1"/>
    <property type="match status" value="1"/>
</dbReference>
<feature type="region of interest" description="Disordered" evidence="5">
    <location>
        <begin position="17"/>
        <end position="63"/>
    </location>
</feature>
<dbReference type="InterPro" id="IPR011009">
    <property type="entry name" value="Kinase-like_dom_sf"/>
</dbReference>
<keyword evidence="8" id="KW-1185">Reference proteome</keyword>
<evidence type="ECO:0000256" key="2">
    <source>
        <dbReference type="ARBA" id="ARBA00012169"/>
    </source>
</evidence>
<comment type="caution">
    <text evidence="7">The sequence shown here is derived from an EMBL/GenBank/DDBJ whole genome shotgun (WGS) entry which is preliminary data.</text>
</comment>
<evidence type="ECO:0000313" key="8">
    <source>
        <dbReference type="Proteomes" id="UP001230188"/>
    </source>
</evidence>
<dbReference type="GO" id="GO:0046854">
    <property type="term" value="P:phosphatidylinositol phosphate biosynthetic process"/>
    <property type="evidence" value="ECO:0007669"/>
    <property type="project" value="InterPro"/>
</dbReference>
<dbReference type="Gene3D" id="1.10.1070.11">
    <property type="entry name" value="Phosphatidylinositol 3-/4-kinase, catalytic domain"/>
    <property type="match status" value="1"/>
</dbReference>
<dbReference type="InterPro" id="IPR036940">
    <property type="entry name" value="PI3/4_kinase_cat_sf"/>
</dbReference>
<evidence type="ECO:0000313" key="7">
    <source>
        <dbReference type="EMBL" id="KAJ8603810.1"/>
    </source>
</evidence>
<feature type="region of interest" description="Disordered" evidence="5">
    <location>
        <begin position="425"/>
        <end position="480"/>
    </location>
</feature>
<dbReference type="Pfam" id="PF00454">
    <property type="entry name" value="PI3_PI4_kinase"/>
    <property type="match status" value="1"/>
</dbReference>
<comment type="catalytic activity">
    <reaction evidence="1">
        <text>a 1,2-diacyl-sn-glycero-3-phospho-(1D-myo-inositol) + ATP = a 1,2-diacyl-sn-glycero-3-phospho-(1D-myo-inositol 4-phosphate) + ADP + H(+)</text>
        <dbReference type="Rhea" id="RHEA:19877"/>
        <dbReference type="ChEBI" id="CHEBI:15378"/>
        <dbReference type="ChEBI" id="CHEBI:30616"/>
        <dbReference type="ChEBI" id="CHEBI:57880"/>
        <dbReference type="ChEBI" id="CHEBI:58178"/>
        <dbReference type="ChEBI" id="CHEBI:456216"/>
        <dbReference type="EC" id="2.7.1.67"/>
    </reaction>
</comment>
<dbReference type="InterPro" id="IPR000403">
    <property type="entry name" value="PI3/4_kinase_cat_dom"/>
</dbReference>
<feature type="compositionally biased region" description="Basic and acidic residues" evidence="5">
    <location>
        <begin position="346"/>
        <end position="356"/>
    </location>
</feature>
<feature type="compositionally biased region" description="Pro residues" evidence="5">
    <location>
        <begin position="437"/>
        <end position="448"/>
    </location>
</feature>
<feature type="region of interest" description="Disordered" evidence="5">
    <location>
        <begin position="918"/>
        <end position="987"/>
    </location>
</feature>
<sequence length="1469" mass="155392">MGRASDVIAVVVPAAAEKGTEGTEEAASIAGTEEASAVEGAEEAAEVAAEEVAPTREPSPTELESLWSAVGSPEAASSPPRAWEQRRRLPVTAAWSGAMEGPLLKQNTSHGGSEYARKVHCVLMGYTLFEFDTEQEARAMLWPRAEADVIGVSPAPTNSAALRSSSLSMARADASVTFVYTTNAGERVCAVAPSPRECERWIVALTLGVELLLLSGLPEAAGGAARCVAHAAPSPETTASHCAASGQQFGYTVTRHLCAASGRAFSAAHMAPAPLPLPGIGLAHATRLSDACAQAQQLLNASRCRARLLAAATHAAELEATLVRKYKADGRELWLCHSRGVITKRRGSDPARRSMPDDLDDEPLSPSVLFSDESLEARREREKEVAVAAHATYVATVLDPARTDPARLILELHYLCSAPPPFDDPLADAAAEKSKKPPPPATGAPPAPRASTDERTSSVAAPPSEGSDLQPMDDDDEARASVASTLVAPTDANGDLRAALTPPAHAGAVRDALSLLAEVRAADDDREATLVTKRNLVFYLPQLAHIYYRILPPRDAEAALRATLVEDLLLGASRRSFRFALRLAWFLVAYLEDRGAAPARRPHILRLLVELEAAAAFSYAGTTDAIRVARRRGRGGGDPWTLRNDTVAAAAMARRGPVAGEPSPFAGAVALELLPRAPAWLALELRRAAVALHKAAAKALEALDVPTDSLAEMVSAPCTPSVSQTRSDAAQYHDAPDDVLAREMRFVRAMCDVAETMRGVELSQRPARLKYELQALPRRTPLGHSPIGPTVVRRKRETGPQKSGRVSRVPPNEGHVFKTKARAPTLMLLETVDDDVAPLARIREERKEPDDDLVNQRRELRALVAPVLEEGPPEATAVAATRTVGVSSPPAAEAVTEESGIARRVASMPKILEAAYNAAQEEDDDEPETRRVPKTLAGSGSKKQAAAPPPRRVSSMNSLAALPENPKRGSAPSTPSKKEPDDETDDATTATALAADAAAAAEATTTAAAAEASAAPAATTTAAAAAAEEDAAAAQATTTAAAAAEADAAAAAAASEQLATTIELPDDLSRLADEPVASRSAARAEVVLALRQRPTLGLKLERLALLDTASASLSTASALDADDDDDGDDDDEYEAAIAATARKSLPATAEHPQLLLAADADTDDLEVYAKAKRKPGFGEPWVVQRERVRRASPIGDEPSWNLTSLIVKSNDDLRQEVCALQIIAACNDAFEAAGLAGDNGGLWLRNYSIVPTGASTGIIETMPDAVSLDALKKNSGVSLPQHFLAAHGRNGPVALARARKAFISSMAAYSLVCYILGLKDRHNGNLLLDTHGHVIHIDFGFMLGQAPGGSFSLERVPFKLTTEHVETMGGWNSDGFADFVVLLACGFIALQAHASKILALVEIMAKDSPFPCFRSGPAAVDKMRSRFKLGLTSNLQVANHVTELVRQSYNAYGTRQYDSFQYLTNGIYS</sequence>
<dbReference type="Proteomes" id="UP001230188">
    <property type="component" value="Unassembled WGS sequence"/>
</dbReference>
<gene>
    <name evidence="7" type="ORF">CTAYLR_000229</name>
</gene>
<name>A0AAD7UEG8_9STRA</name>
<dbReference type="GO" id="GO:0016020">
    <property type="term" value="C:membrane"/>
    <property type="evidence" value="ECO:0007669"/>
    <property type="project" value="TreeGrafter"/>
</dbReference>
<dbReference type="EMBL" id="JAQMWT010000344">
    <property type="protein sequence ID" value="KAJ8603810.1"/>
    <property type="molecule type" value="Genomic_DNA"/>
</dbReference>
<dbReference type="SMART" id="SM00146">
    <property type="entry name" value="PI3Kc"/>
    <property type="match status" value="1"/>
</dbReference>
<feature type="region of interest" description="Disordered" evidence="5">
    <location>
        <begin position="780"/>
        <end position="812"/>
    </location>
</feature>
<evidence type="ECO:0000256" key="5">
    <source>
        <dbReference type="SAM" id="MobiDB-lite"/>
    </source>
</evidence>
<proteinExistence type="predicted"/>
<keyword evidence="3" id="KW-0808">Transferase</keyword>
<dbReference type="InterPro" id="IPR018936">
    <property type="entry name" value="PI3/4_kinase_CS"/>
</dbReference>
<dbReference type="InterPro" id="IPR015433">
    <property type="entry name" value="PI3/4_kinase"/>
</dbReference>
<dbReference type="CDD" id="cd05168">
    <property type="entry name" value="PI4Kc_III_beta"/>
    <property type="match status" value="1"/>
</dbReference>
<dbReference type="FunFam" id="1.10.1070.11:FF:000016">
    <property type="entry name" value="PIK1p Phosphatidylinositol 4-kinase"/>
    <property type="match status" value="1"/>
</dbReference>
<keyword evidence="4" id="KW-0418">Kinase</keyword>
<organism evidence="7 8">
    <name type="scientific">Chrysophaeum taylorii</name>
    <dbReference type="NCBI Taxonomy" id="2483200"/>
    <lineage>
        <taxon>Eukaryota</taxon>
        <taxon>Sar</taxon>
        <taxon>Stramenopiles</taxon>
        <taxon>Ochrophyta</taxon>
        <taxon>Pelagophyceae</taxon>
        <taxon>Pelagomonadales</taxon>
        <taxon>Pelagomonadaceae</taxon>
        <taxon>Chrysophaeum</taxon>
    </lineage>
</organism>
<dbReference type="GO" id="GO:0004430">
    <property type="term" value="F:1-phosphatidylinositol 4-kinase activity"/>
    <property type="evidence" value="ECO:0007669"/>
    <property type="project" value="UniProtKB-EC"/>
</dbReference>
<dbReference type="PANTHER" id="PTHR10048:SF22">
    <property type="entry name" value="PHOSPHATIDYLINOSITOL 4-KINASE BETA"/>
    <property type="match status" value="1"/>
</dbReference>
<feature type="compositionally biased region" description="Acidic residues" evidence="5">
    <location>
        <begin position="40"/>
        <end position="49"/>
    </location>
</feature>
<evidence type="ECO:0000256" key="4">
    <source>
        <dbReference type="ARBA" id="ARBA00022777"/>
    </source>
</evidence>
<dbReference type="PANTHER" id="PTHR10048">
    <property type="entry name" value="PHOSPHATIDYLINOSITOL KINASE"/>
    <property type="match status" value="1"/>
</dbReference>
<evidence type="ECO:0000259" key="6">
    <source>
        <dbReference type="PROSITE" id="PS50290"/>
    </source>
</evidence>
<feature type="region of interest" description="Disordered" evidence="5">
    <location>
        <begin position="345"/>
        <end position="376"/>
    </location>
</feature>
<evidence type="ECO:0000256" key="3">
    <source>
        <dbReference type="ARBA" id="ARBA00022679"/>
    </source>
</evidence>
<evidence type="ECO:0000256" key="1">
    <source>
        <dbReference type="ARBA" id="ARBA00001686"/>
    </source>
</evidence>
<dbReference type="GO" id="GO:0005737">
    <property type="term" value="C:cytoplasm"/>
    <property type="evidence" value="ECO:0007669"/>
    <property type="project" value="TreeGrafter"/>
</dbReference>